<evidence type="ECO:0000256" key="1">
    <source>
        <dbReference type="SAM" id="MobiDB-lite"/>
    </source>
</evidence>
<accession>A0AAD7I8P9</accession>
<name>A0AAD7I8P9_9AGAR</name>
<dbReference type="AlphaFoldDB" id="A0AAD7I8P9"/>
<protein>
    <submittedName>
        <fullName evidence="2">Uncharacterized protein</fullName>
    </submittedName>
</protein>
<evidence type="ECO:0000313" key="3">
    <source>
        <dbReference type="Proteomes" id="UP001215280"/>
    </source>
</evidence>
<keyword evidence="3" id="KW-1185">Reference proteome</keyword>
<sequence length="147" mass="15891">MYLYLKRVAAYVANPMHAAKRPLPPIVPRIKVESVPLPGPSHSCFLLPTLTDVNIQTYITPLIMNGWHIWHLGMPETKSQEFGALSHSYRFDDSASARAFLLAVVPTQIPESLGRSHTGGKGGGTHHKGIPAAHAGHSKGTRSALAI</sequence>
<proteinExistence type="predicted"/>
<evidence type="ECO:0000313" key="2">
    <source>
        <dbReference type="EMBL" id="KAJ7737588.1"/>
    </source>
</evidence>
<dbReference type="EMBL" id="JARJLG010000142">
    <property type="protein sequence ID" value="KAJ7737588.1"/>
    <property type="molecule type" value="Genomic_DNA"/>
</dbReference>
<feature type="region of interest" description="Disordered" evidence="1">
    <location>
        <begin position="112"/>
        <end position="147"/>
    </location>
</feature>
<organism evidence="2 3">
    <name type="scientific">Mycena maculata</name>
    <dbReference type="NCBI Taxonomy" id="230809"/>
    <lineage>
        <taxon>Eukaryota</taxon>
        <taxon>Fungi</taxon>
        <taxon>Dikarya</taxon>
        <taxon>Basidiomycota</taxon>
        <taxon>Agaricomycotina</taxon>
        <taxon>Agaricomycetes</taxon>
        <taxon>Agaricomycetidae</taxon>
        <taxon>Agaricales</taxon>
        <taxon>Marasmiineae</taxon>
        <taxon>Mycenaceae</taxon>
        <taxon>Mycena</taxon>
    </lineage>
</organism>
<reference evidence="2" key="1">
    <citation type="submission" date="2023-03" db="EMBL/GenBank/DDBJ databases">
        <title>Massive genome expansion in bonnet fungi (Mycena s.s.) driven by repeated elements and novel gene families across ecological guilds.</title>
        <authorList>
            <consortium name="Lawrence Berkeley National Laboratory"/>
            <person name="Harder C.B."/>
            <person name="Miyauchi S."/>
            <person name="Viragh M."/>
            <person name="Kuo A."/>
            <person name="Thoen E."/>
            <person name="Andreopoulos B."/>
            <person name="Lu D."/>
            <person name="Skrede I."/>
            <person name="Drula E."/>
            <person name="Henrissat B."/>
            <person name="Morin E."/>
            <person name="Kohler A."/>
            <person name="Barry K."/>
            <person name="LaButti K."/>
            <person name="Morin E."/>
            <person name="Salamov A."/>
            <person name="Lipzen A."/>
            <person name="Mereny Z."/>
            <person name="Hegedus B."/>
            <person name="Baldrian P."/>
            <person name="Stursova M."/>
            <person name="Weitz H."/>
            <person name="Taylor A."/>
            <person name="Grigoriev I.V."/>
            <person name="Nagy L.G."/>
            <person name="Martin F."/>
            <person name="Kauserud H."/>
        </authorList>
    </citation>
    <scope>NUCLEOTIDE SEQUENCE</scope>
    <source>
        <strain evidence="2">CBHHK188m</strain>
    </source>
</reference>
<comment type="caution">
    <text evidence="2">The sequence shown here is derived from an EMBL/GenBank/DDBJ whole genome shotgun (WGS) entry which is preliminary data.</text>
</comment>
<gene>
    <name evidence="2" type="ORF">DFH07DRAFT_779271</name>
</gene>
<dbReference type="Proteomes" id="UP001215280">
    <property type="component" value="Unassembled WGS sequence"/>
</dbReference>